<dbReference type="AlphaFoldDB" id="A0A7D3XW84"/>
<evidence type="ECO:0000313" key="1">
    <source>
        <dbReference type="EMBL" id="QKG80468.1"/>
    </source>
</evidence>
<name>A0A7D3XW84_9BACT</name>
<dbReference type="RefSeq" id="WP_173075214.1">
    <property type="nucleotide sequence ID" value="NZ_CP041345.1"/>
</dbReference>
<dbReference type="Proteomes" id="UP000500961">
    <property type="component" value="Chromosome"/>
</dbReference>
<keyword evidence="2" id="KW-1185">Reference proteome</keyword>
<dbReference type="KEGG" id="ttz:FHG85_09390"/>
<proteinExistence type="predicted"/>
<protein>
    <submittedName>
        <fullName evidence="1">Uncharacterized protein</fullName>
    </submittedName>
</protein>
<evidence type="ECO:0000313" key="2">
    <source>
        <dbReference type="Proteomes" id="UP000500961"/>
    </source>
</evidence>
<reference evidence="1 2" key="1">
    <citation type="submission" date="2019-07" db="EMBL/GenBank/DDBJ databases">
        <title>Thalassofilum flectens gen. nov., sp. nov., a novel moderate thermophilic anaerobe from a shallow sea hot spring in Kunashir Island (Russia), representing a new family in the order Bacteroidales, and proposal of Thalassofilacea fam. nov.</title>
        <authorList>
            <person name="Kochetkova T.V."/>
            <person name="Podosokorskaya O.A."/>
            <person name="Novikov A."/>
            <person name="Elcheninov A.G."/>
            <person name="Toshchakov S.V."/>
            <person name="Kublanov I.V."/>
        </authorList>
    </citation>
    <scope>NUCLEOTIDE SEQUENCE [LARGE SCALE GENOMIC DNA]</scope>
    <source>
        <strain evidence="1 2">38-H</strain>
    </source>
</reference>
<dbReference type="EMBL" id="CP041345">
    <property type="protein sequence ID" value="QKG80468.1"/>
    <property type="molecule type" value="Genomic_DNA"/>
</dbReference>
<organism evidence="1 2">
    <name type="scientific">Tenuifilum thalassicum</name>
    <dbReference type="NCBI Taxonomy" id="2590900"/>
    <lineage>
        <taxon>Bacteria</taxon>
        <taxon>Pseudomonadati</taxon>
        <taxon>Bacteroidota</taxon>
        <taxon>Bacteroidia</taxon>
        <taxon>Bacteroidales</taxon>
        <taxon>Tenuifilaceae</taxon>
        <taxon>Tenuifilum</taxon>
    </lineage>
</organism>
<gene>
    <name evidence="1" type="ORF">FHG85_09390</name>
</gene>
<sequence>MSRLRLNRVRVPAIILLLGLLFFNLSVQSIYFHEHLVNGVYVFHAHPFNKSADSKPVKSHHHTSFELALFQQINTFELSAWNYNFNLLQIESVLGVFNDDSLQVKSLTPFNNRAPPANKIFS</sequence>
<accession>A0A7D3XW84</accession>